<dbReference type="InterPro" id="IPR035500">
    <property type="entry name" value="NHR-like_dom_sf"/>
</dbReference>
<evidence type="ECO:0000313" key="10">
    <source>
        <dbReference type="EMBL" id="OQV20670.1"/>
    </source>
</evidence>
<dbReference type="PANTHER" id="PTHR24082">
    <property type="entry name" value="NUCLEAR HORMONE RECEPTOR"/>
    <property type="match status" value="1"/>
</dbReference>
<dbReference type="Gene3D" id="1.10.565.10">
    <property type="entry name" value="Retinoid X Receptor"/>
    <property type="match status" value="1"/>
</dbReference>
<evidence type="ECO:0000256" key="7">
    <source>
        <dbReference type="ARBA" id="ARBA00023170"/>
    </source>
</evidence>
<dbReference type="PRINTS" id="PR00047">
    <property type="entry name" value="STROIDFINGER"/>
</dbReference>
<feature type="domain" description="Nuclear receptor" evidence="9">
    <location>
        <begin position="1"/>
        <end position="84"/>
    </location>
</feature>
<dbReference type="InterPro" id="IPR050234">
    <property type="entry name" value="Nuclear_hormone_rcpt_NR1"/>
</dbReference>
<proteinExistence type="predicted"/>
<evidence type="ECO:0000256" key="3">
    <source>
        <dbReference type="ARBA" id="ARBA00022833"/>
    </source>
</evidence>
<protein>
    <recommendedName>
        <fullName evidence="9">Nuclear receptor domain-containing protein</fullName>
    </recommendedName>
</protein>
<dbReference type="EMBL" id="MTYJ01000028">
    <property type="protein sequence ID" value="OQV20670.1"/>
    <property type="molecule type" value="Genomic_DNA"/>
</dbReference>
<sequence length="419" mass="47590">MVACLPTLRLFGDDVRNRSTGVHYGVVSCEGCKAFYKRGLVKSLSYKCYFGKKCFDNLKTSYRCKACRFQKCLQVGMNLRAPKRGRKIRGTLIKQSVPGTKPYDGNYVISQQMELSLNNTVQEYCQFRSQEEDVVAFCRAPPIFGGNTPQTELLSVPTAHQNVQFDNVSGGDNYATLPGFFTDYWHVLQRNGSFIKDTIRTVASAVRIVYGDQLIQWNSFMYDVLTRGNVPHQPQTTLEQMSEAVRNSFTECVRKSTRFHLMLPGFSDLDGADQKILLTEKLTETWLIVTAPYMRDGETYLAEDGLHFCQYWMRQIADPLYLVTTVAWAEELNSLGLTLLESFLLLAVATYQPGRNRTKTAQFHAPFPPNLSVGEPLCQVLRLFYNPFPDDKGIASHIRHPSPFHGERRSLSKKDDCSN</sequence>
<keyword evidence="1" id="KW-0479">Metal-binding</keyword>
<dbReference type="Proteomes" id="UP000192578">
    <property type="component" value="Unassembled WGS sequence"/>
</dbReference>
<organism evidence="10 11">
    <name type="scientific">Hypsibius exemplaris</name>
    <name type="common">Freshwater tardigrade</name>
    <dbReference type="NCBI Taxonomy" id="2072580"/>
    <lineage>
        <taxon>Eukaryota</taxon>
        <taxon>Metazoa</taxon>
        <taxon>Ecdysozoa</taxon>
        <taxon>Tardigrada</taxon>
        <taxon>Eutardigrada</taxon>
        <taxon>Parachela</taxon>
        <taxon>Hypsibioidea</taxon>
        <taxon>Hypsibiidae</taxon>
        <taxon>Hypsibius</taxon>
    </lineage>
</organism>
<keyword evidence="5" id="KW-0238">DNA-binding</keyword>
<dbReference type="PROSITE" id="PS51030">
    <property type="entry name" value="NUCLEAR_REC_DBD_2"/>
    <property type="match status" value="1"/>
</dbReference>
<keyword evidence="7" id="KW-0675">Receptor</keyword>
<evidence type="ECO:0000259" key="9">
    <source>
        <dbReference type="PROSITE" id="PS51030"/>
    </source>
</evidence>
<dbReference type="GO" id="GO:0008270">
    <property type="term" value="F:zinc ion binding"/>
    <property type="evidence" value="ECO:0007669"/>
    <property type="project" value="UniProtKB-KW"/>
</dbReference>
<keyword evidence="2" id="KW-0863">Zinc-finger</keyword>
<dbReference type="GO" id="GO:0000978">
    <property type="term" value="F:RNA polymerase II cis-regulatory region sequence-specific DNA binding"/>
    <property type="evidence" value="ECO:0007669"/>
    <property type="project" value="TreeGrafter"/>
</dbReference>
<dbReference type="SUPFAM" id="SSF48508">
    <property type="entry name" value="Nuclear receptor ligand-binding domain"/>
    <property type="match status" value="1"/>
</dbReference>
<dbReference type="OrthoDB" id="10018779at2759"/>
<evidence type="ECO:0000256" key="8">
    <source>
        <dbReference type="ARBA" id="ARBA00023242"/>
    </source>
</evidence>
<evidence type="ECO:0000256" key="5">
    <source>
        <dbReference type="ARBA" id="ARBA00023125"/>
    </source>
</evidence>
<evidence type="ECO:0000256" key="1">
    <source>
        <dbReference type="ARBA" id="ARBA00022723"/>
    </source>
</evidence>
<dbReference type="GO" id="GO:0000122">
    <property type="term" value="P:negative regulation of transcription by RNA polymerase II"/>
    <property type="evidence" value="ECO:0007669"/>
    <property type="project" value="TreeGrafter"/>
</dbReference>
<keyword evidence="3" id="KW-0862">Zinc</keyword>
<dbReference type="AlphaFoldDB" id="A0A1W0WZN1"/>
<dbReference type="Pfam" id="PF00105">
    <property type="entry name" value="zf-C4"/>
    <property type="match status" value="1"/>
</dbReference>
<dbReference type="PANTHER" id="PTHR24082:SF473">
    <property type="entry name" value="ECDYSONE-INDUCED PROTEIN 75B, ISOFORM B"/>
    <property type="match status" value="1"/>
</dbReference>
<dbReference type="InterPro" id="IPR013088">
    <property type="entry name" value="Znf_NHR/GATA"/>
</dbReference>
<keyword evidence="11" id="KW-1185">Reference proteome</keyword>
<dbReference type="GO" id="GO:0009755">
    <property type="term" value="P:hormone-mediated signaling pathway"/>
    <property type="evidence" value="ECO:0007669"/>
    <property type="project" value="TreeGrafter"/>
</dbReference>
<name>A0A1W0WZN1_HYPEX</name>
<keyword evidence="8" id="KW-0539">Nucleus</keyword>
<keyword evidence="6" id="KW-0804">Transcription</keyword>
<accession>A0A1W0WZN1</accession>
<evidence type="ECO:0000256" key="4">
    <source>
        <dbReference type="ARBA" id="ARBA00023015"/>
    </source>
</evidence>
<dbReference type="SUPFAM" id="SSF57716">
    <property type="entry name" value="Glucocorticoid receptor-like (DNA-binding domain)"/>
    <property type="match status" value="1"/>
</dbReference>
<dbReference type="GO" id="GO:0004879">
    <property type="term" value="F:nuclear receptor activity"/>
    <property type="evidence" value="ECO:0007669"/>
    <property type="project" value="TreeGrafter"/>
</dbReference>
<dbReference type="GO" id="GO:0030154">
    <property type="term" value="P:cell differentiation"/>
    <property type="evidence" value="ECO:0007669"/>
    <property type="project" value="TreeGrafter"/>
</dbReference>
<dbReference type="InterPro" id="IPR001628">
    <property type="entry name" value="Znf_hrmn_rcpt"/>
</dbReference>
<evidence type="ECO:0000256" key="2">
    <source>
        <dbReference type="ARBA" id="ARBA00022771"/>
    </source>
</evidence>
<evidence type="ECO:0000256" key="6">
    <source>
        <dbReference type="ARBA" id="ARBA00023163"/>
    </source>
</evidence>
<dbReference type="SMART" id="SM00399">
    <property type="entry name" value="ZnF_C4"/>
    <property type="match status" value="1"/>
</dbReference>
<dbReference type="CDD" id="cd06916">
    <property type="entry name" value="NR_DBD_like"/>
    <property type="match status" value="1"/>
</dbReference>
<keyword evidence="4" id="KW-0805">Transcription regulation</keyword>
<evidence type="ECO:0000313" key="11">
    <source>
        <dbReference type="Proteomes" id="UP000192578"/>
    </source>
</evidence>
<dbReference type="Gene3D" id="3.30.50.10">
    <property type="entry name" value="Erythroid Transcription Factor GATA-1, subunit A"/>
    <property type="match status" value="1"/>
</dbReference>
<gene>
    <name evidence="10" type="ORF">BV898_05254</name>
</gene>
<comment type="caution">
    <text evidence="10">The sequence shown here is derived from an EMBL/GenBank/DDBJ whole genome shotgun (WGS) entry which is preliminary data.</text>
</comment>
<dbReference type="GO" id="GO:0045944">
    <property type="term" value="P:positive regulation of transcription by RNA polymerase II"/>
    <property type="evidence" value="ECO:0007669"/>
    <property type="project" value="TreeGrafter"/>
</dbReference>
<reference evidence="11" key="1">
    <citation type="submission" date="2017-01" db="EMBL/GenBank/DDBJ databases">
        <title>Comparative genomics of anhydrobiosis in the tardigrade Hypsibius dujardini.</title>
        <authorList>
            <person name="Yoshida Y."/>
            <person name="Koutsovoulos G."/>
            <person name="Laetsch D."/>
            <person name="Stevens L."/>
            <person name="Kumar S."/>
            <person name="Horikawa D."/>
            <person name="Ishino K."/>
            <person name="Komine S."/>
            <person name="Tomita M."/>
            <person name="Blaxter M."/>
            <person name="Arakawa K."/>
        </authorList>
    </citation>
    <scope>NUCLEOTIDE SEQUENCE [LARGE SCALE GENOMIC DNA]</scope>
    <source>
        <strain evidence="11">Z151</strain>
    </source>
</reference>